<dbReference type="STRING" id="442562.Rumeso_02972"/>
<dbReference type="OrthoDB" id="7863719at2"/>
<dbReference type="RefSeq" id="WP_037280997.1">
    <property type="nucleotide sequence ID" value="NZ_KK088578.1"/>
</dbReference>
<dbReference type="AlphaFoldDB" id="A0A017HNY8"/>
<evidence type="ECO:0000313" key="2">
    <source>
        <dbReference type="Proteomes" id="UP000019666"/>
    </source>
</evidence>
<gene>
    <name evidence="1" type="ORF">Rumeso_02972</name>
</gene>
<dbReference type="EMBL" id="AOSK01000080">
    <property type="protein sequence ID" value="EYD75489.1"/>
    <property type="molecule type" value="Genomic_DNA"/>
</dbReference>
<name>A0A017HNY8_9RHOB</name>
<dbReference type="Proteomes" id="UP000019666">
    <property type="component" value="Unassembled WGS sequence"/>
</dbReference>
<organism evidence="1 2">
    <name type="scientific">Rubellimicrobium mesophilum DSM 19309</name>
    <dbReference type="NCBI Taxonomy" id="442562"/>
    <lineage>
        <taxon>Bacteria</taxon>
        <taxon>Pseudomonadati</taxon>
        <taxon>Pseudomonadota</taxon>
        <taxon>Alphaproteobacteria</taxon>
        <taxon>Rhodobacterales</taxon>
        <taxon>Roseobacteraceae</taxon>
        <taxon>Rubellimicrobium</taxon>
    </lineage>
</organism>
<reference evidence="1 2" key="1">
    <citation type="submission" date="2013-02" db="EMBL/GenBank/DDBJ databases">
        <authorList>
            <person name="Fiebig A."/>
            <person name="Goeker M."/>
            <person name="Klenk H.-P.P."/>
        </authorList>
    </citation>
    <scope>NUCLEOTIDE SEQUENCE [LARGE SCALE GENOMIC DNA]</scope>
    <source>
        <strain evidence="1 2">DSM 19309</strain>
    </source>
</reference>
<dbReference type="HOGENOM" id="CLU_153863_1_0_5"/>
<comment type="caution">
    <text evidence="1">The sequence shown here is derived from an EMBL/GenBank/DDBJ whole genome shotgun (WGS) entry which is preliminary data.</text>
</comment>
<sequence>MAMTERDDLENLFSEARALRPEPGDDLMARILADAEAVAAERERPVRPVSAGPGWRNWLRTLGGWPAVGGLVASTVAGLWIGVAQPAALSDIAASVWGEQVSVNLGVDVDPLSLLEG</sequence>
<accession>A0A017HNY8</accession>
<keyword evidence="2" id="KW-1185">Reference proteome</keyword>
<evidence type="ECO:0000313" key="1">
    <source>
        <dbReference type="EMBL" id="EYD75489.1"/>
    </source>
</evidence>
<proteinExistence type="predicted"/>
<protein>
    <submittedName>
        <fullName evidence="1">Dihydroorotate dehydrogenase</fullName>
    </submittedName>
</protein>